<dbReference type="AlphaFoldDB" id="X0UGD1"/>
<name>X0UGD1_9ZZZZ</name>
<sequence>HISRIALYIGPGNINTMSEYHGSNVVDGEDSVTGITVQGQNYGILIQNPSLVFNPVFGGIGTSIASGGGDYSVAQFGGFGTIDKGSGTYIPGNEVGGSSVEVIGDQSAVVITTDFGTLPVIGPDEFQAYAISWASGIGKISFTGYSGDSSTTGGMVFGEGEFKATAEFNSLVNHLFFKANHD</sequence>
<organism evidence="1">
    <name type="scientific">marine sediment metagenome</name>
    <dbReference type="NCBI Taxonomy" id="412755"/>
    <lineage>
        <taxon>unclassified sequences</taxon>
        <taxon>metagenomes</taxon>
        <taxon>ecological metagenomes</taxon>
    </lineage>
</organism>
<evidence type="ECO:0000313" key="1">
    <source>
        <dbReference type="EMBL" id="GAF87560.1"/>
    </source>
</evidence>
<protein>
    <submittedName>
        <fullName evidence="1">Uncharacterized protein</fullName>
    </submittedName>
</protein>
<proteinExistence type="predicted"/>
<comment type="caution">
    <text evidence="1">The sequence shown here is derived from an EMBL/GenBank/DDBJ whole genome shotgun (WGS) entry which is preliminary data.</text>
</comment>
<feature type="non-terminal residue" evidence="1">
    <location>
        <position position="1"/>
    </location>
</feature>
<accession>X0UGD1</accession>
<dbReference type="EMBL" id="BARS01019123">
    <property type="protein sequence ID" value="GAF87560.1"/>
    <property type="molecule type" value="Genomic_DNA"/>
</dbReference>
<gene>
    <name evidence="1" type="ORF">S01H1_31027</name>
</gene>
<reference evidence="1" key="1">
    <citation type="journal article" date="2014" name="Front. Microbiol.">
        <title>High frequency of phylogenetically diverse reductive dehalogenase-homologous genes in deep subseafloor sedimentary metagenomes.</title>
        <authorList>
            <person name="Kawai M."/>
            <person name="Futagami T."/>
            <person name="Toyoda A."/>
            <person name="Takaki Y."/>
            <person name="Nishi S."/>
            <person name="Hori S."/>
            <person name="Arai W."/>
            <person name="Tsubouchi T."/>
            <person name="Morono Y."/>
            <person name="Uchiyama I."/>
            <person name="Ito T."/>
            <person name="Fujiyama A."/>
            <person name="Inagaki F."/>
            <person name="Takami H."/>
        </authorList>
    </citation>
    <scope>NUCLEOTIDE SEQUENCE</scope>
    <source>
        <strain evidence="1">Expedition CK06-06</strain>
    </source>
</reference>